<dbReference type="Gene3D" id="1.10.10.10">
    <property type="entry name" value="Winged helix-like DNA-binding domain superfamily/Winged helix DNA-binding domain"/>
    <property type="match status" value="1"/>
</dbReference>
<dbReference type="SUPFAM" id="SSF46785">
    <property type="entry name" value="Winged helix' DNA-binding domain"/>
    <property type="match status" value="1"/>
</dbReference>
<dbReference type="InterPro" id="IPR012318">
    <property type="entry name" value="HTH_CRP"/>
</dbReference>
<feature type="domain" description="HTH crp-type" evidence="1">
    <location>
        <begin position="1"/>
        <end position="37"/>
    </location>
</feature>
<accession>A0A4U3LL40</accession>
<dbReference type="InterPro" id="IPR036388">
    <property type="entry name" value="WH-like_DNA-bd_sf"/>
</dbReference>
<dbReference type="RefSeq" id="WP_137274311.1">
    <property type="nucleotide sequence ID" value="NZ_SIYF01000377.1"/>
</dbReference>
<evidence type="ECO:0000313" key="2">
    <source>
        <dbReference type="EMBL" id="TKK75784.1"/>
    </source>
</evidence>
<dbReference type="Proteomes" id="UP000305511">
    <property type="component" value="Unassembled WGS sequence"/>
</dbReference>
<dbReference type="InterPro" id="IPR036390">
    <property type="entry name" value="WH_DNA-bd_sf"/>
</dbReference>
<dbReference type="GO" id="GO:0003677">
    <property type="term" value="F:DNA binding"/>
    <property type="evidence" value="ECO:0007669"/>
    <property type="project" value="InterPro"/>
</dbReference>
<name>A0A4U3LL40_ENTFL</name>
<feature type="non-terminal residue" evidence="2">
    <location>
        <position position="1"/>
    </location>
</feature>
<gene>
    <name evidence="2" type="ORF">EY666_13765</name>
</gene>
<dbReference type="Pfam" id="PF13545">
    <property type="entry name" value="HTH_Crp_2"/>
    <property type="match status" value="1"/>
</dbReference>
<protein>
    <submittedName>
        <fullName evidence="2">Helix-turn-helix domain-containing protein</fullName>
    </submittedName>
</protein>
<proteinExistence type="predicted"/>
<organism evidence="2 3">
    <name type="scientific">Enterococcus faecalis</name>
    <name type="common">Streptococcus faecalis</name>
    <dbReference type="NCBI Taxonomy" id="1351"/>
    <lineage>
        <taxon>Bacteria</taxon>
        <taxon>Bacillati</taxon>
        <taxon>Bacillota</taxon>
        <taxon>Bacilli</taxon>
        <taxon>Lactobacillales</taxon>
        <taxon>Enterococcaceae</taxon>
        <taxon>Enterococcus</taxon>
    </lineage>
</organism>
<dbReference type="AlphaFoldDB" id="A0A4U3LL40"/>
<comment type="caution">
    <text evidence="2">The sequence shown here is derived from an EMBL/GenBank/DDBJ whole genome shotgun (WGS) entry which is preliminary data.</text>
</comment>
<sequence>HFCGITSASSVNRMMQQLKELGAIELRNRKILIKDLDMIRDNIIV</sequence>
<dbReference type="GO" id="GO:0006355">
    <property type="term" value="P:regulation of DNA-templated transcription"/>
    <property type="evidence" value="ECO:0007669"/>
    <property type="project" value="InterPro"/>
</dbReference>
<evidence type="ECO:0000313" key="3">
    <source>
        <dbReference type="Proteomes" id="UP000305511"/>
    </source>
</evidence>
<dbReference type="PROSITE" id="PS51063">
    <property type="entry name" value="HTH_CRP_2"/>
    <property type="match status" value="1"/>
</dbReference>
<dbReference type="EMBL" id="SIYF01000377">
    <property type="protein sequence ID" value="TKK75784.1"/>
    <property type="molecule type" value="Genomic_DNA"/>
</dbReference>
<evidence type="ECO:0000259" key="1">
    <source>
        <dbReference type="PROSITE" id="PS51063"/>
    </source>
</evidence>
<reference evidence="2 3" key="1">
    <citation type="submission" date="2019-02" db="EMBL/GenBank/DDBJ databases">
        <title>Bacteria dissemination in different level of health care in South Africa: the effectiveness of infections prevention and control.</title>
        <authorList>
            <person name="Shobo C."/>
            <person name="Amoako D.G."/>
            <person name="Allam M."/>
            <person name="Ismail A."/>
            <person name="Bester L.A."/>
            <person name="Essack S.Y."/>
        </authorList>
    </citation>
    <scope>NUCLEOTIDE SEQUENCE [LARGE SCALE GENOMIC DNA]</scope>
    <source>
        <strain evidence="2 3">2SIL2</strain>
    </source>
</reference>